<dbReference type="AlphaFoldDB" id="Q25PF8"/>
<protein>
    <submittedName>
        <fullName evidence="1">Macaca fascicularis brain cDNA clone: QmoA-11412, similar to human protein kinase, cAMP-dependent, catalytic, beta(PRKACB), transcript variant 2, mRNA, RefSeq: NM_002731.2</fullName>
    </submittedName>
    <submittedName>
        <fullName evidence="2">Macaca fascicularis brain cDNA clone: QmoA-11865, similar to human protein kinase, cAMP-dependent, catalytic, beta(PRKACB), transcript variant 2, mRNA, RefSeq: NM_002731.2</fullName>
    </submittedName>
</protein>
<dbReference type="EMBL" id="AB170637">
    <property type="protein sequence ID" value="BAE87700.1"/>
    <property type="molecule type" value="mRNA"/>
</dbReference>
<evidence type="ECO:0000313" key="2">
    <source>
        <dbReference type="EMBL" id="BAE87700.1"/>
    </source>
</evidence>
<organism evidence="1">
    <name type="scientific">Macaca fascicularis</name>
    <name type="common">Crab-eating macaque</name>
    <name type="synonym">Cynomolgus monkey</name>
    <dbReference type="NCBI Taxonomy" id="9541"/>
    <lineage>
        <taxon>Eukaryota</taxon>
        <taxon>Metazoa</taxon>
        <taxon>Chordata</taxon>
        <taxon>Craniata</taxon>
        <taxon>Vertebrata</taxon>
        <taxon>Euteleostomi</taxon>
        <taxon>Mammalia</taxon>
        <taxon>Eutheria</taxon>
        <taxon>Euarchontoglires</taxon>
        <taxon>Primates</taxon>
        <taxon>Haplorrhini</taxon>
        <taxon>Catarrhini</taxon>
        <taxon>Cercopithecidae</taxon>
        <taxon>Cercopithecinae</taxon>
        <taxon>Macaca</taxon>
    </lineage>
</organism>
<keyword evidence="1" id="KW-0808">Transferase</keyword>
<dbReference type="GO" id="GO:0016301">
    <property type="term" value="F:kinase activity"/>
    <property type="evidence" value="ECO:0007669"/>
    <property type="project" value="UniProtKB-KW"/>
</dbReference>
<accession>Q25PF8</accession>
<sequence>MKVTNFTVSLIVLIINFLNENKQTKKNIGLDKYLHFAKSKNGLVIENIIEVFIFK</sequence>
<keyword evidence="1" id="KW-0418">Kinase</keyword>
<proteinExistence type="evidence at transcript level"/>
<dbReference type="EMBL" id="AB170552">
    <property type="protein sequence ID" value="BAE87615.1"/>
    <property type="molecule type" value="mRNA"/>
</dbReference>
<reference evidence="1" key="1">
    <citation type="journal article" date="2007" name="PLoS Biol.">
        <title>Rate of evolution in brain-expressed genes in humans and other primates.</title>
        <authorList>
            <person name="Wang H.-Y."/>
            <person name="Chien H.-C."/>
            <person name="Osada N."/>
            <person name="Hashimoto K."/>
            <person name="Sugano S."/>
            <person name="Gojobori T."/>
            <person name="Chou C.-K."/>
            <person name="Tsai S.-F."/>
            <person name="Wu C.-I."/>
            <person name="Shen C.-K.J."/>
        </authorList>
    </citation>
    <scope>NUCLEOTIDE SEQUENCE</scope>
</reference>
<evidence type="ECO:0000313" key="1">
    <source>
        <dbReference type="EMBL" id="BAE87615.1"/>
    </source>
</evidence>
<name>Q25PF8_MACFA</name>